<sequence length="22" mass="2456">MVERQLPKLDVVGSNPITRSES</sequence>
<name>A0A382VDA2_9ZZZZ</name>
<dbReference type="AlphaFoldDB" id="A0A382VDA2"/>
<accession>A0A382VDA2</accession>
<evidence type="ECO:0000256" key="1">
    <source>
        <dbReference type="SAM" id="MobiDB-lite"/>
    </source>
</evidence>
<dbReference type="EMBL" id="UINC01151112">
    <property type="protein sequence ID" value="SVD44522.1"/>
    <property type="molecule type" value="Genomic_DNA"/>
</dbReference>
<feature type="region of interest" description="Disordered" evidence="1">
    <location>
        <begin position="1"/>
        <end position="22"/>
    </location>
</feature>
<organism evidence="2">
    <name type="scientific">marine metagenome</name>
    <dbReference type="NCBI Taxonomy" id="408172"/>
    <lineage>
        <taxon>unclassified sequences</taxon>
        <taxon>metagenomes</taxon>
        <taxon>ecological metagenomes</taxon>
    </lineage>
</organism>
<protein>
    <submittedName>
        <fullName evidence="2">Uncharacterized protein</fullName>
    </submittedName>
</protein>
<proteinExistence type="predicted"/>
<gene>
    <name evidence="2" type="ORF">METZ01_LOCUS397376</name>
</gene>
<evidence type="ECO:0000313" key="2">
    <source>
        <dbReference type="EMBL" id="SVD44522.1"/>
    </source>
</evidence>
<reference evidence="2" key="1">
    <citation type="submission" date="2018-05" db="EMBL/GenBank/DDBJ databases">
        <authorList>
            <person name="Lanie J.A."/>
            <person name="Ng W.-L."/>
            <person name="Kazmierczak K.M."/>
            <person name="Andrzejewski T.M."/>
            <person name="Davidsen T.M."/>
            <person name="Wayne K.J."/>
            <person name="Tettelin H."/>
            <person name="Glass J.I."/>
            <person name="Rusch D."/>
            <person name="Podicherti R."/>
            <person name="Tsui H.-C.T."/>
            <person name="Winkler M.E."/>
        </authorList>
    </citation>
    <scope>NUCLEOTIDE SEQUENCE</scope>
</reference>